<evidence type="ECO:0000256" key="3">
    <source>
        <dbReference type="ARBA" id="ARBA00023163"/>
    </source>
</evidence>
<dbReference type="SMART" id="SM00342">
    <property type="entry name" value="HTH_ARAC"/>
    <property type="match status" value="1"/>
</dbReference>
<feature type="domain" description="HTH araC/xylS-type" evidence="4">
    <location>
        <begin position="10"/>
        <end position="108"/>
    </location>
</feature>
<dbReference type="Pfam" id="PF12833">
    <property type="entry name" value="HTH_18"/>
    <property type="match status" value="1"/>
</dbReference>
<dbReference type="PANTHER" id="PTHR47504">
    <property type="entry name" value="RIGHT ORIGIN-BINDING PROTEIN"/>
    <property type="match status" value="1"/>
</dbReference>
<dbReference type="InterPro" id="IPR009057">
    <property type="entry name" value="Homeodomain-like_sf"/>
</dbReference>
<dbReference type="InterPro" id="IPR050959">
    <property type="entry name" value="MarA-like"/>
</dbReference>
<evidence type="ECO:0000256" key="2">
    <source>
        <dbReference type="ARBA" id="ARBA00023125"/>
    </source>
</evidence>
<dbReference type="Pfam" id="PF14526">
    <property type="entry name" value="Cass2"/>
    <property type="match status" value="1"/>
</dbReference>
<gene>
    <name evidence="5" type="ORF">EDC18_102285</name>
</gene>
<dbReference type="InterPro" id="IPR029441">
    <property type="entry name" value="Cass2"/>
</dbReference>
<keyword evidence="1" id="KW-0805">Transcription regulation</keyword>
<dbReference type="SUPFAM" id="SSF55136">
    <property type="entry name" value="Probable bacterial effector-binding domain"/>
    <property type="match status" value="1"/>
</dbReference>
<protein>
    <submittedName>
        <fullName evidence="5">AraC family transcriptional regulator</fullName>
    </submittedName>
</protein>
<sequence length="293" mass="34840">MIVDYKETLRFVIDYIEMHIKEDINLDHLAHITYLSKFHLHRVFKSITSESLIKYVRGRKLSYSAYDLLNTDLSILKIALDYNYNQEQSFNRAFKQEFQISPAKYRKEKCELFITHKLDINNFYSFDNGLLISPVFFLKPEFSIVGLQHQISFEDDRRNGAVSKASVDFCNNYLHIIPNVKDTKVFIGFDKYNKKRDYLDYTTATEVTTIDNIPKDMVGYVIPTTQFVCFKYIGFHPPEEINARKLISLFNFIFTQWFPNSIFKQSKPFHFQRLDLKKCTDSYCEMEMFFPIH</sequence>
<dbReference type="InterPro" id="IPR018062">
    <property type="entry name" value="HTH_AraC-typ_CS"/>
</dbReference>
<dbReference type="Gene3D" id="1.10.10.60">
    <property type="entry name" value="Homeodomain-like"/>
    <property type="match status" value="2"/>
</dbReference>
<dbReference type="SUPFAM" id="SSF46689">
    <property type="entry name" value="Homeodomain-like"/>
    <property type="match status" value="2"/>
</dbReference>
<accession>A0A4R3MS63</accession>
<name>A0A4R3MS63_9FIRM</name>
<evidence type="ECO:0000313" key="5">
    <source>
        <dbReference type="EMBL" id="TCT16268.1"/>
    </source>
</evidence>
<evidence type="ECO:0000259" key="4">
    <source>
        <dbReference type="PROSITE" id="PS01124"/>
    </source>
</evidence>
<dbReference type="PROSITE" id="PS01124">
    <property type="entry name" value="HTH_ARAC_FAMILY_2"/>
    <property type="match status" value="1"/>
</dbReference>
<reference evidence="5 6" key="1">
    <citation type="submission" date="2019-03" db="EMBL/GenBank/DDBJ databases">
        <title>Genomic Encyclopedia of Type Strains, Phase IV (KMG-IV): sequencing the most valuable type-strain genomes for metagenomic binning, comparative biology and taxonomic classification.</title>
        <authorList>
            <person name="Goeker M."/>
        </authorList>
    </citation>
    <scope>NUCLEOTIDE SEQUENCE [LARGE SCALE GENOMIC DNA]</scope>
    <source>
        <strain evidence="5 6">DSM 24629</strain>
    </source>
</reference>
<proteinExistence type="predicted"/>
<dbReference type="PANTHER" id="PTHR47504:SF5">
    <property type="entry name" value="RIGHT ORIGIN-BINDING PROTEIN"/>
    <property type="match status" value="1"/>
</dbReference>
<evidence type="ECO:0000313" key="6">
    <source>
        <dbReference type="Proteomes" id="UP000294902"/>
    </source>
</evidence>
<comment type="caution">
    <text evidence="5">The sequence shown here is derived from an EMBL/GenBank/DDBJ whole genome shotgun (WGS) entry which is preliminary data.</text>
</comment>
<evidence type="ECO:0000256" key="1">
    <source>
        <dbReference type="ARBA" id="ARBA00023015"/>
    </source>
</evidence>
<dbReference type="GO" id="GO:0043565">
    <property type="term" value="F:sequence-specific DNA binding"/>
    <property type="evidence" value="ECO:0007669"/>
    <property type="project" value="InterPro"/>
</dbReference>
<dbReference type="Gene3D" id="3.20.80.10">
    <property type="entry name" value="Regulatory factor, effector binding domain"/>
    <property type="match status" value="1"/>
</dbReference>
<dbReference type="InterPro" id="IPR011256">
    <property type="entry name" value="Reg_factor_effector_dom_sf"/>
</dbReference>
<dbReference type="PROSITE" id="PS00041">
    <property type="entry name" value="HTH_ARAC_FAMILY_1"/>
    <property type="match status" value="1"/>
</dbReference>
<keyword evidence="2" id="KW-0238">DNA-binding</keyword>
<organism evidence="5 6">
    <name type="scientific">Natranaerovirga pectinivora</name>
    <dbReference type="NCBI Taxonomy" id="682400"/>
    <lineage>
        <taxon>Bacteria</taxon>
        <taxon>Bacillati</taxon>
        <taxon>Bacillota</taxon>
        <taxon>Clostridia</taxon>
        <taxon>Lachnospirales</taxon>
        <taxon>Natranaerovirgaceae</taxon>
        <taxon>Natranaerovirga</taxon>
    </lineage>
</organism>
<dbReference type="EMBL" id="SMAL01000002">
    <property type="protein sequence ID" value="TCT16268.1"/>
    <property type="molecule type" value="Genomic_DNA"/>
</dbReference>
<dbReference type="Proteomes" id="UP000294902">
    <property type="component" value="Unassembled WGS sequence"/>
</dbReference>
<dbReference type="AlphaFoldDB" id="A0A4R3MS63"/>
<dbReference type="GO" id="GO:0003700">
    <property type="term" value="F:DNA-binding transcription factor activity"/>
    <property type="evidence" value="ECO:0007669"/>
    <property type="project" value="InterPro"/>
</dbReference>
<keyword evidence="3" id="KW-0804">Transcription</keyword>
<dbReference type="InterPro" id="IPR018060">
    <property type="entry name" value="HTH_AraC"/>
</dbReference>
<keyword evidence="6" id="KW-1185">Reference proteome</keyword>
<dbReference type="OrthoDB" id="45544at2"/>